<dbReference type="Gene3D" id="1.10.10.10">
    <property type="entry name" value="Winged helix-like DNA-binding domain superfamily/Winged helix DNA-binding domain"/>
    <property type="match status" value="1"/>
</dbReference>
<accession>A0A4Z0P0C2</accession>
<evidence type="ECO:0000256" key="1">
    <source>
        <dbReference type="ARBA" id="ARBA00009437"/>
    </source>
</evidence>
<keyword evidence="2" id="KW-0805">Transcription regulation</keyword>
<dbReference type="InterPro" id="IPR005119">
    <property type="entry name" value="LysR_subst-bd"/>
</dbReference>
<reference evidence="6 7" key="1">
    <citation type="submission" date="2019-04" db="EMBL/GenBank/DDBJ databases">
        <authorList>
            <person name="Feng G."/>
            <person name="Zhu H."/>
        </authorList>
    </citation>
    <scope>NUCLEOTIDE SEQUENCE [LARGE SCALE GENOMIC DNA]</scope>
    <source>
        <strain evidence="6 7">6HR-1</strain>
    </source>
</reference>
<dbReference type="PANTHER" id="PTHR30537:SF72">
    <property type="entry name" value="LYSR FAMILY TRANSCRIPTIONAL REGULATOR"/>
    <property type="match status" value="1"/>
</dbReference>
<comment type="caution">
    <text evidence="6">The sequence shown here is derived from an EMBL/GenBank/DDBJ whole genome shotgun (WGS) entry which is preliminary data.</text>
</comment>
<feature type="domain" description="HTH lysR-type" evidence="5">
    <location>
        <begin position="1"/>
        <end position="59"/>
    </location>
</feature>
<dbReference type="AlphaFoldDB" id="A0A4Z0P0C2"/>
<dbReference type="RefSeq" id="WP_135412914.1">
    <property type="nucleotide sequence ID" value="NZ_SRLB01000001.1"/>
</dbReference>
<evidence type="ECO:0000256" key="3">
    <source>
        <dbReference type="ARBA" id="ARBA00023125"/>
    </source>
</evidence>
<dbReference type="PANTHER" id="PTHR30537">
    <property type="entry name" value="HTH-TYPE TRANSCRIPTIONAL REGULATOR"/>
    <property type="match status" value="1"/>
</dbReference>
<dbReference type="SUPFAM" id="SSF53850">
    <property type="entry name" value="Periplasmic binding protein-like II"/>
    <property type="match status" value="1"/>
</dbReference>
<organism evidence="6 7">
    <name type="scientific">Methylobacterium nonmethylotrophicum</name>
    <dbReference type="NCBI Taxonomy" id="1141884"/>
    <lineage>
        <taxon>Bacteria</taxon>
        <taxon>Pseudomonadati</taxon>
        <taxon>Pseudomonadota</taxon>
        <taxon>Alphaproteobacteria</taxon>
        <taxon>Hyphomicrobiales</taxon>
        <taxon>Methylobacteriaceae</taxon>
        <taxon>Methylobacterium</taxon>
    </lineage>
</organism>
<gene>
    <name evidence="6" type="ORF">EU555_01210</name>
</gene>
<name>A0A4Z0P0C2_9HYPH</name>
<keyword evidence="7" id="KW-1185">Reference proteome</keyword>
<evidence type="ECO:0000256" key="2">
    <source>
        <dbReference type="ARBA" id="ARBA00023015"/>
    </source>
</evidence>
<sequence>MDKLAGLSVFVQVADSGSFAAAARALGLTASAIGKTIARLEEQLEVRLFHRNTRSLSLTAEGAQFLDRCRGIMEAVAAAERELAGSRSGDLRGKLRVSVPLVSRQWHRLFLSFMETHPGLELELNYTNRVVDMVEEGFEAAVRIGILKDSRLRMRRLGSFRRVLVAAPGYLERHGVPVDLDDLERHDCLRSRNASSCQLDVWPLGPDPARRSARLRPRFIVDHSEMLLTAALGGAGIACVPEFWACEHVRRGELRIVLADETANTREVSAVWPGGQVACPRVSAFVGFLAIHLPPVLAESREGGSPC</sequence>
<dbReference type="Proteomes" id="UP000297535">
    <property type="component" value="Unassembled WGS sequence"/>
</dbReference>
<dbReference type="GO" id="GO:0003700">
    <property type="term" value="F:DNA-binding transcription factor activity"/>
    <property type="evidence" value="ECO:0007669"/>
    <property type="project" value="InterPro"/>
</dbReference>
<protein>
    <submittedName>
        <fullName evidence="6">LysR family transcriptional regulator</fullName>
    </submittedName>
</protein>
<evidence type="ECO:0000256" key="4">
    <source>
        <dbReference type="ARBA" id="ARBA00023163"/>
    </source>
</evidence>
<dbReference type="GO" id="GO:0043565">
    <property type="term" value="F:sequence-specific DNA binding"/>
    <property type="evidence" value="ECO:0007669"/>
    <property type="project" value="TreeGrafter"/>
</dbReference>
<dbReference type="Gene3D" id="3.40.190.290">
    <property type="match status" value="1"/>
</dbReference>
<dbReference type="PROSITE" id="PS50931">
    <property type="entry name" value="HTH_LYSR"/>
    <property type="match status" value="1"/>
</dbReference>
<dbReference type="EMBL" id="SRLB01000001">
    <property type="protein sequence ID" value="TGE02722.1"/>
    <property type="molecule type" value="Genomic_DNA"/>
</dbReference>
<keyword evidence="3" id="KW-0238">DNA-binding</keyword>
<dbReference type="Pfam" id="PF03466">
    <property type="entry name" value="LysR_substrate"/>
    <property type="match status" value="1"/>
</dbReference>
<evidence type="ECO:0000313" key="7">
    <source>
        <dbReference type="Proteomes" id="UP000297535"/>
    </source>
</evidence>
<dbReference type="OrthoDB" id="9786526at2"/>
<comment type="similarity">
    <text evidence="1">Belongs to the LysR transcriptional regulatory family.</text>
</comment>
<dbReference type="InterPro" id="IPR036388">
    <property type="entry name" value="WH-like_DNA-bd_sf"/>
</dbReference>
<dbReference type="InterPro" id="IPR058163">
    <property type="entry name" value="LysR-type_TF_proteobact-type"/>
</dbReference>
<keyword evidence="4" id="KW-0804">Transcription</keyword>
<dbReference type="InterPro" id="IPR000847">
    <property type="entry name" value="LysR_HTH_N"/>
</dbReference>
<dbReference type="InterPro" id="IPR036390">
    <property type="entry name" value="WH_DNA-bd_sf"/>
</dbReference>
<proteinExistence type="inferred from homology"/>
<evidence type="ECO:0000313" key="6">
    <source>
        <dbReference type="EMBL" id="TGE02722.1"/>
    </source>
</evidence>
<evidence type="ECO:0000259" key="5">
    <source>
        <dbReference type="PROSITE" id="PS50931"/>
    </source>
</evidence>
<dbReference type="Pfam" id="PF00126">
    <property type="entry name" value="HTH_1"/>
    <property type="match status" value="1"/>
</dbReference>
<dbReference type="GO" id="GO:0006351">
    <property type="term" value="P:DNA-templated transcription"/>
    <property type="evidence" value="ECO:0007669"/>
    <property type="project" value="TreeGrafter"/>
</dbReference>
<dbReference type="SUPFAM" id="SSF46785">
    <property type="entry name" value="Winged helix' DNA-binding domain"/>
    <property type="match status" value="1"/>
</dbReference>
<dbReference type="FunFam" id="1.10.10.10:FF:000001">
    <property type="entry name" value="LysR family transcriptional regulator"/>
    <property type="match status" value="1"/>
</dbReference>